<name>A0ABM1EWR5_PRICU</name>
<keyword evidence="2" id="KW-1185">Reference proteome</keyword>
<protein>
    <submittedName>
        <fullName evidence="3">Uncharacterized protein LOC106816522</fullName>
    </submittedName>
</protein>
<reference evidence="3" key="1">
    <citation type="submission" date="2025-08" db="UniProtKB">
        <authorList>
            <consortium name="RefSeq"/>
        </authorList>
    </citation>
    <scope>IDENTIFICATION</scope>
</reference>
<dbReference type="RefSeq" id="XP_014676636.1">
    <property type="nucleotide sequence ID" value="XM_014821150.1"/>
</dbReference>
<evidence type="ECO:0000313" key="2">
    <source>
        <dbReference type="Proteomes" id="UP000695022"/>
    </source>
</evidence>
<proteinExistence type="predicted"/>
<sequence>MLYKIKVVTSFLNQQPVNPFDEELGAAATTDYPTTEYPTDNPYQGRRRRRDAPVEGAAAAVEGAAAAAAGPRLEKREAREELAEPWTGARVEKREAPEVEEVEGEEVHARRKRASFQPNNRLRQALFQLKNVTKDNCWQLRPEDLRMPSDVIYGVEKFYAMQMYTAVRLANFLSDFLQTINPEEVGTV</sequence>
<feature type="region of interest" description="Disordered" evidence="1">
    <location>
        <begin position="27"/>
        <end position="52"/>
    </location>
</feature>
<evidence type="ECO:0000256" key="1">
    <source>
        <dbReference type="SAM" id="MobiDB-lite"/>
    </source>
</evidence>
<dbReference type="GeneID" id="106816522"/>
<gene>
    <name evidence="3" type="primary">LOC106816522</name>
</gene>
<accession>A0ABM1EWR5</accession>
<dbReference type="Proteomes" id="UP000695022">
    <property type="component" value="Unplaced"/>
</dbReference>
<feature type="compositionally biased region" description="Low complexity" evidence="1">
    <location>
        <begin position="27"/>
        <end position="43"/>
    </location>
</feature>
<evidence type="ECO:0000313" key="3">
    <source>
        <dbReference type="RefSeq" id="XP_014676636.1"/>
    </source>
</evidence>
<organism evidence="2 3">
    <name type="scientific">Priapulus caudatus</name>
    <name type="common">Priapulid worm</name>
    <dbReference type="NCBI Taxonomy" id="37621"/>
    <lineage>
        <taxon>Eukaryota</taxon>
        <taxon>Metazoa</taxon>
        <taxon>Ecdysozoa</taxon>
        <taxon>Scalidophora</taxon>
        <taxon>Priapulida</taxon>
        <taxon>Priapulimorpha</taxon>
        <taxon>Priapulimorphida</taxon>
        <taxon>Priapulidae</taxon>
        <taxon>Priapulus</taxon>
    </lineage>
</organism>